<name>A0A9W7BLU6_9STRA</name>
<dbReference type="InterPro" id="IPR050302">
    <property type="entry name" value="Rab_GAP_TBC_domain"/>
</dbReference>
<protein>
    <recommendedName>
        <fullName evidence="1">Rab-GAP TBC domain-containing protein</fullName>
    </recommendedName>
</protein>
<sequence length="179" mass="21046">MPEGYYSEKMEGQYIDGLVFEHLARELFPKVYEKLKVQLGFDFAVSTFNWFATGFVNVFKDTESCFRVWDVCFIRKDGRFIMRVALALLGIMEKDILKCRERKEAEDLFSQISRKVDIDELVSLAARPSLRGSLFRRGPELDQEIFQLRTHYREKCVQAGMWVDDNDDDDDDNEEEEAK</sequence>
<feature type="domain" description="Rab-GAP TBC" evidence="1">
    <location>
        <begin position="1"/>
        <end position="76"/>
    </location>
</feature>
<organism evidence="2 3">
    <name type="scientific">Triparma strigata</name>
    <dbReference type="NCBI Taxonomy" id="1606541"/>
    <lineage>
        <taxon>Eukaryota</taxon>
        <taxon>Sar</taxon>
        <taxon>Stramenopiles</taxon>
        <taxon>Ochrophyta</taxon>
        <taxon>Bolidophyceae</taxon>
        <taxon>Parmales</taxon>
        <taxon>Triparmaceae</taxon>
        <taxon>Triparma</taxon>
    </lineage>
</organism>
<dbReference type="InterPro" id="IPR000195">
    <property type="entry name" value="Rab-GAP-TBC_dom"/>
</dbReference>
<dbReference type="InterPro" id="IPR035969">
    <property type="entry name" value="Rab-GAP_TBC_sf"/>
</dbReference>
<dbReference type="PANTHER" id="PTHR47219:SF20">
    <property type="entry name" value="TBC1 DOMAIN FAMILY MEMBER 2B"/>
    <property type="match status" value="1"/>
</dbReference>
<dbReference type="GO" id="GO:0031267">
    <property type="term" value="F:small GTPase binding"/>
    <property type="evidence" value="ECO:0007669"/>
    <property type="project" value="TreeGrafter"/>
</dbReference>
<dbReference type="SUPFAM" id="SSF47923">
    <property type="entry name" value="Ypt/Rab-GAP domain of gyp1p"/>
    <property type="match status" value="1"/>
</dbReference>
<proteinExistence type="predicted"/>
<dbReference type="OrthoDB" id="294251at2759"/>
<gene>
    <name evidence="2" type="ORF">TrST_g5196</name>
</gene>
<reference evidence="3" key="1">
    <citation type="journal article" date="2023" name="Commun. Biol.">
        <title>Genome analysis of Parmales, the sister group of diatoms, reveals the evolutionary specialization of diatoms from phago-mixotrophs to photoautotrophs.</title>
        <authorList>
            <person name="Ban H."/>
            <person name="Sato S."/>
            <person name="Yoshikawa S."/>
            <person name="Yamada K."/>
            <person name="Nakamura Y."/>
            <person name="Ichinomiya M."/>
            <person name="Sato N."/>
            <person name="Blanc-Mathieu R."/>
            <person name="Endo H."/>
            <person name="Kuwata A."/>
            <person name="Ogata H."/>
        </authorList>
    </citation>
    <scope>NUCLEOTIDE SEQUENCE [LARGE SCALE GENOMIC DNA]</scope>
    <source>
        <strain evidence="3">NIES 3701</strain>
    </source>
</reference>
<comment type="caution">
    <text evidence="2">The sequence shown here is derived from an EMBL/GenBank/DDBJ whole genome shotgun (WGS) entry which is preliminary data.</text>
</comment>
<dbReference type="AlphaFoldDB" id="A0A9W7BLU6"/>
<dbReference type="PROSITE" id="PS50086">
    <property type="entry name" value="TBC_RABGAP"/>
    <property type="match status" value="1"/>
</dbReference>
<evidence type="ECO:0000313" key="3">
    <source>
        <dbReference type="Proteomes" id="UP001165085"/>
    </source>
</evidence>
<evidence type="ECO:0000313" key="2">
    <source>
        <dbReference type="EMBL" id="GMH92766.1"/>
    </source>
</evidence>
<dbReference type="GO" id="GO:0005096">
    <property type="term" value="F:GTPase activator activity"/>
    <property type="evidence" value="ECO:0007669"/>
    <property type="project" value="TreeGrafter"/>
</dbReference>
<keyword evidence="3" id="KW-1185">Reference proteome</keyword>
<evidence type="ECO:0000259" key="1">
    <source>
        <dbReference type="PROSITE" id="PS50086"/>
    </source>
</evidence>
<dbReference type="Gene3D" id="1.10.472.80">
    <property type="entry name" value="Ypt/Rab-GAP domain of gyp1p, domain 3"/>
    <property type="match status" value="1"/>
</dbReference>
<accession>A0A9W7BLU6</accession>
<dbReference type="Proteomes" id="UP001165085">
    <property type="component" value="Unassembled WGS sequence"/>
</dbReference>
<dbReference type="Pfam" id="PF00566">
    <property type="entry name" value="RabGAP-TBC"/>
    <property type="match status" value="1"/>
</dbReference>
<dbReference type="EMBL" id="BRXY01000405">
    <property type="protein sequence ID" value="GMH92766.1"/>
    <property type="molecule type" value="Genomic_DNA"/>
</dbReference>
<dbReference type="PANTHER" id="PTHR47219">
    <property type="entry name" value="RAB GTPASE-ACTIVATING PROTEIN 1-LIKE"/>
    <property type="match status" value="1"/>
</dbReference>